<evidence type="ECO:0000256" key="4">
    <source>
        <dbReference type="RuleBase" id="RU000499"/>
    </source>
</evidence>
<accession>A0ABS5JWV1</accession>
<gene>
    <name evidence="6" type="ORF">KEM10_13285</name>
</gene>
<dbReference type="Pfam" id="PF00255">
    <property type="entry name" value="GSHPx"/>
    <property type="match status" value="1"/>
</dbReference>
<keyword evidence="3 4" id="KW-0560">Oxidoreductase</keyword>
<organism evidence="6 7">
    <name type="scientific">Carboxylicivirga linearis</name>
    <dbReference type="NCBI Taxonomy" id="1628157"/>
    <lineage>
        <taxon>Bacteria</taxon>
        <taxon>Pseudomonadati</taxon>
        <taxon>Bacteroidota</taxon>
        <taxon>Bacteroidia</taxon>
        <taxon>Marinilabiliales</taxon>
        <taxon>Marinilabiliaceae</taxon>
        <taxon>Carboxylicivirga</taxon>
    </lineage>
</organism>
<dbReference type="CDD" id="cd00340">
    <property type="entry name" value="GSH_Peroxidase"/>
    <property type="match status" value="1"/>
</dbReference>
<feature type="signal peptide" evidence="5">
    <location>
        <begin position="1"/>
        <end position="22"/>
    </location>
</feature>
<dbReference type="PROSITE" id="PS51355">
    <property type="entry name" value="GLUTATHIONE_PEROXID_3"/>
    <property type="match status" value="1"/>
</dbReference>
<evidence type="ECO:0000256" key="1">
    <source>
        <dbReference type="ARBA" id="ARBA00006926"/>
    </source>
</evidence>
<dbReference type="Proteomes" id="UP000708576">
    <property type="component" value="Unassembled WGS sequence"/>
</dbReference>
<dbReference type="PROSITE" id="PS00460">
    <property type="entry name" value="GLUTATHIONE_PEROXID_1"/>
    <property type="match status" value="1"/>
</dbReference>
<dbReference type="EMBL" id="JAGUCO010000009">
    <property type="protein sequence ID" value="MBS2099260.1"/>
    <property type="molecule type" value="Genomic_DNA"/>
</dbReference>
<keyword evidence="5" id="KW-0732">Signal</keyword>
<evidence type="ECO:0000256" key="5">
    <source>
        <dbReference type="SAM" id="SignalP"/>
    </source>
</evidence>
<name>A0ABS5JWV1_9BACT</name>
<dbReference type="PRINTS" id="PR01011">
    <property type="entry name" value="GLUTPROXDASE"/>
</dbReference>
<dbReference type="InterPro" id="IPR036249">
    <property type="entry name" value="Thioredoxin-like_sf"/>
</dbReference>
<keyword evidence="2 4" id="KW-0575">Peroxidase</keyword>
<dbReference type="SUPFAM" id="SSF52833">
    <property type="entry name" value="Thioredoxin-like"/>
    <property type="match status" value="1"/>
</dbReference>
<evidence type="ECO:0000313" key="6">
    <source>
        <dbReference type="EMBL" id="MBS2099260.1"/>
    </source>
</evidence>
<comment type="caution">
    <text evidence="6">The sequence shown here is derived from an EMBL/GenBank/DDBJ whole genome shotgun (WGS) entry which is preliminary data.</text>
</comment>
<dbReference type="InterPro" id="IPR029759">
    <property type="entry name" value="GPX_AS"/>
</dbReference>
<dbReference type="PANTHER" id="PTHR11592">
    <property type="entry name" value="GLUTATHIONE PEROXIDASE"/>
    <property type="match status" value="1"/>
</dbReference>
<dbReference type="PANTHER" id="PTHR11592:SF78">
    <property type="entry name" value="GLUTATHIONE PEROXIDASE"/>
    <property type="match status" value="1"/>
</dbReference>
<keyword evidence="7" id="KW-1185">Reference proteome</keyword>
<proteinExistence type="inferred from homology"/>
<protein>
    <recommendedName>
        <fullName evidence="4">Glutathione peroxidase</fullName>
    </recommendedName>
</protein>
<dbReference type="Gene3D" id="3.40.30.10">
    <property type="entry name" value="Glutaredoxin"/>
    <property type="match status" value="1"/>
</dbReference>
<evidence type="ECO:0000256" key="3">
    <source>
        <dbReference type="ARBA" id="ARBA00023002"/>
    </source>
</evidence>
<dbReference type="PIRSF" id="PIRSF000303">
    <property type="entry name" value="Glutathion_perox"/>
    <property type="match status" value="1"/>
</dbReference>
<dbReference type="GO" id="GO:0004601">
    <property type="term" value="F:peroxidase activity"/>
    <property type="evidence" value="ECO:0007669"/>
    <property type="project" value="UniProtKB-KW"/>
</dbReference>
<dbReference type="InterPro" id="IPR000889">
    <property type="entry name" value="Glutathione_peroxidase"/>
</dbReference>
<feature type="chain" id="PRO_5046582231" description="Glutathione peroxidase" evidence="5">
    <location>
        <begin position="23"/>
        <end position="181"/>
    </location>
</feature>
<comment type="similarity">
    <text evidence="1 4">Belongs to the glutathione peroxidase family.</text>
</comment>
<reference evidence="6 7" key="1">
    <citation type="journal article" date="2015" name="Int. J. Syst. Evol. Microbiol.">
        <title>Carboxylicivirga linearis sp. nov., isolated from a sea cucumber culture pond.</title>
        <authorList>
            <person name="Wang F.Q."/>
            <person name="Zhou Y.X."/>
            <person name="Lin X.Z."/>
            <person name="Chen G.J."/>
            <person name="Du Z.J."/>
        </authorList>
    </citation>
    <scope>NUCLEOTIDE SEQUENCE [LARGE SCALE GENOMIC DNA]</scope>
    <source>
        <strain evidence="6 7">FB218</strain>
    </source>
</reference>
<sequence length="181" mass="20713">MYRIILTLTLILALPVYNSAQADKSFYDFTVKDIDGKLFDLSELKGKKVMIVNVASKCGLTPQYEQLQQLYEQYGGDDFMIIGFPANNFLSQEPGTESEIKTFCTENYGVTFPMMSKISVKGDDIHPLYQWLTTKTLNGFEDSKVKWNFQKYLINTDGTIAKVISPKTKPYDQEIIDWITN</sequence>
<evidence type="ECO:0000256" key="2">
    <source>
        <dbReference type="ARBA" id="ARBA00022559"/>
    </source>
</evidence>
<evidence type="ECO:0000313" key="7">
    <source>
        <dbReference type="Proteomes" id="UP000708576"/>
    </source>
</evidence>